<reference evidence="3" key="1">
    <citation type="submission" date="2020-04" db="EMBL/GenBank/DDBJ databases">
        <authorList>
            <person name="Zhang T."/>
        </authorList>
    </citation>
    <scope>NUCLEOTIDE SEQUENCE</scope>
    <source>
        <strain evidence="3">HKST-UBA14</strain>
    </source>
</reference>
<gene>
    <name evidence="3" type="ORF">KC909_01235</name>
</gene>
<keyword evidence="2" id="KW-0812">Transmembrane</keyword>
<evidence type="ECO:0000313" key="4">
    <source>
        <dbReference type="Proteomes" id="UP000783287"/>
    </source>
</evidence>
<keyword evidence="2" id="KW-1133">Transmembrane helix</keyword>
<feature type="transmembrane region" description="Helical" evidence="2">
    <location>
        <begin position="52"/>
        <end position="71"/>
    </location>
</feature>
<keyword evidence="2" id="KW-0472">Membrane</keyword>
<comment type="caution">
    <text evidence="3">The sequence shown here is derived from an EMBL/GenBank/DDBJ whole genome shotgun (WGS) entry which is preliminary data.</text>
</comment>
<evidence type="ECO:0000256" key="1">
    <source>
        <dbReference type="SAM" id="MobiDB-lite"/>
    </source>
</evidence>
<dbReference type="Proteomes" id="UP000783287">
    <property type="component" value="Unassembled WGS sequence"/>
</dbReference>
<feature type="region of interest" description="Disordered" evidence="1">
    <location>
        <begin position="1"/>
        <end position="36"/>
    </location>
</feature>
<evidence type="ECO:0000313" key="3">
    <source>
        <dbReference type="EMBL" id="MCA9382964.1"/>
    </source>
</evidence>
<protein>
    <submittedName>
        <fullName evidence="3">Uncharacterized protein</fullName>
    </submittedName>
</protein>
<dbReference type="AlphaFoldDB" id="A0A955RJ16"/>
<sequence>MNDNQMPSPQMQAPQQQPVPSTPPEQPKVESKAGSLIDEIRKESAISRLSRAGISFISFGILASAAFAVFYPGSQTDIFVPELPQTGGSDSIGETLEANNLQVDYPSDEWILVDKKPNYLSFANIPNETTDFGQIPFVELSTVTYDPDGLDADRIVDVLQAERLQLLLQFGGYQGDFATYDLPEGTHYEYDVIKYQDPFNSYTLFTAQTDIDNILVDILVTEPEKAEFNTEAIDRFISEVEISEQFSLPETGSSNLPDLPENRNRNVLLSVLLINLSVGIALVLISFAIRAYNTYKKRELSELIPRT</sequence>
<accession>A0A955RJ16</accession>
<proteinExistence type="predicted"/>
<feature type="transmembrane region" description="Helical" evidence="2">
    <location>
        <begin position="267"/>
        <end position="289"/>
    </location>
</feature>
<name>A0A955RJ16_9BACT</name>
<evidence type="ECO:0000256" key="2">
    <source>
        <dbReference type="SAM" id="Phobius"/>
    </source>
</evidence>
<dbReference type="EMBL" id="JAGQLK010000016">
    <property type="protein sequence ID" value="MCA9382964.1"/>
    <property type="molecule type" value="Genomic_DNA"/>
</dbReference>
<reference evidence="3" key="2">
    <citation type="journal article" date="2021" name="Microbiome">
        <title>Successional dynamics and alternative stable states in a saline activated sludge microbial community over 9 years.</title>
        <authorList>
            <person name="Wang Y."/>
            <person name="Ye J."/>
            <person name="Ju F."/>
            <person name="Liu L."/>
            <person name="Boyd J.A."/>
            <person name="Deng Y."/>
            <person name="Parks D.H."/>
            <person name="Jiang X."/>
            <person name="Yin X."/>
            <person name="Woodcroft B.J."/>
            <person name="Tyson G.W."/>
            <person name="Hugenholtz P."/>
            <person name="Polz M.F."/>
            <person name="Zhang T."/>
        </authorList>
    </citation>
    <scope>NUCLEOTIDE SEQUENCE</scope>
    <source>
        <strain evidence="3">HKST-UBA14</strain>
    </source>
</reference>
<organism evidence="3 4">
    <name type="scientific">Candidatus Dojkabacteria bacterium</name>
    <dbReference type="NCBI Taxonomy" id="2099670"/>
    <lineage>
        <taxon>Bacteria</taxon>
        <taxon>Candidatus Dojkabacteria</taxon>
    </lineage>
</organism>
<feature type="compositionally biased region" description="Low complexity" evidence="1">
    <location>
        <begin position="1"/>
        <end position="19"/>
    </location>
</feature>